<evidence type="ECO:0000256" key="2">
    <source>
        <dbReference type="SAM" id="MobiDB-lite"/>
    </source>
</evidence>
<keyword evidence="5" id="KW-1185">Reference proteome</keyword>
<name>A0AAV0US41_9STRA</name>
<dbReference type="GO" id="GO:0043130">
    <property type="term" value="F:ubiquitin binding"/>
    <property type="evidence" value="ECO:0007669"/>
    <property type="project" value="TreeGrafter"/>
</dbReference>
<dbReference type="GO" id="GO:0031593">
    <property type="term" value="F:polyubiquitin modification-dependent protein binding"/>
    <property type="evidence" value="ECO:0007669"/>
    <property type="project" value="TreeGrafter"/>
</dbReference>
<dbReference type="AlphaFoldDB" id="A0AAV0US41"/>
<evidence type="ECO:0000313" key="4">
    <source>
        <dbReference type="EMBL" id="CAI5738768.1"/>
    </source>
</evidence>
<dbReference type="InterPro" id="IPR000626">
    <property type="entry name" value="Ubiquitin-like_dom"/>
</dbReference>
<dbReference type="FunFam" id="3.10.20.90:FF:000069">
    <property type="entry name" value="UV excision repair protein RAD23"/>
    <property type="match status" value="1"/>
</dbReference>
<protein>
    <recommendedName>
        <fullName evidence="3">Ubiquitin-like domain-containing protein</fullName>
    </recommendedName>
</protein>
<dbReference type="PANTHER" id="PTHR10621">
    <property type="entry name" value="UV EXCISION REPAIR PROTEIN RAD23"/>
    <property type="match status" value="1"/>
</dbReference>
<dbReference type="InterPro" id="IPR019956">
    <property type="entry name" value="Ubiquitin_dom"/>
</dbReference>
<gene>
    <name evidence="4" type="ORF">PDE001_LOCUS7004</name>
</gene>
<dbReference type="Pfam" id="PF00240">
    <property type="entry name" value="ubiquitin"/>
    <property type="match status" value="1"/>
</dbReference>
<organism evidence="4 5">
    <name type="scientific">Peronospora destructor</name>
    <dbReference type="NCBI Taxonomy" id="86335"/>
    <lineage>
        <taxon>Eukaryota</taxon>
        <taxon>Sar</taxon>
        <taxon>Stramenopiles</taxon>
        <taxon>Oomycota</taxon>
        <taxon>Peronosporomycetes</taxon>
        <taxon>Peronosporales</taxon>
        <taxon>Peronosporaceae</taxon>
        <taxon>Peronospora</taxon>
    </lineage>
</organism>
<dbReference type="GO" id="GO:0043161">
    <property type="term" value="P:proteasome-mediated ubiquitin-dependent protein catabolic process"/>
    <property type="evidence" value="ECO:0007669"/>
    <property type="project" value="TreeGrafter"/>
</dbReference>
<dbReference type="SMART" id="SM00213">
    <property type="entry name" value="UBQ"/>
    <property type="match status" value="1"/>
</dbReference>
<dbReference type="Proteomes" id="UP001162029">
    <property type="component" value="Unassembled WGS sequence"/>
</dbReference>
<dbReference type="CDD" id="cd01805">
    <property type="entry name" value="Ubl_Rad23"/>
    <property type="match status" value="1"/>
</dbReference>
<accession>A0AAV0US41</accession>
<dbReference type="InterPro" id="IPR029071">
    <property type="entry name" value="Ubiquitin-like_domsf"/>
</dbReference>
<dbReference type="SUPFAM" id="SSF54236">
    <property type="entry name" value="Ubiquitin-like"/>
    <property type="match status" value="1"/>
</dbReference>
<dbReference type="PROSITE" id="PS50053">
    <property type="entry name" value="UBIQUITIN_2"/>
    <property type="match status" value="1"/>
</dbReference>
<dbReference type="GO" id="GO:0070628">
    <property type="term" value="F:proteasome binding"/>
    <property type="evidence" value="ECO:0007669"/>
    <property type="project" value="TreeGrafter"/>
</dbReference>
<dbReference type="PRINTS" id="PR00348">
    <property type="entry name" value="UBIQUITIN"/>
</dbReference>
<sequence length="103" mass="11130">MKLTIKTLQGVAFSLDAELTDAVLAVKRKIEEMQQFPVSQQKLIHAGKVLKDDSTLAEYNVKENDFLVVMVTKPKAAKPSAATSTNSPAPTASSSASAWLLLR</sequence>
<evidence type="ECO:0000259" key="3">
    <source>
        <dbReference type="PROSITE" id="PS50053"/>
    </source>
</evidence>
<reference evidence="4" key="1">
    <citation type="submission" date="2022-12" db="EMBL/GenBank/DDBJ databases">
        <authorList>
            <person name="Webb A."/>
        </authorList>
    </citation>
    <scope>NUCLEOTIDE SEQUENCE</scope>
    <source>
        <strain evidence="4">Pd1</strain>
    </source>
</reference>
<dbReference type="GO" id="GO:0005654">
    <property type="term" value="C:nucleoplasm"/>
    <property type="evidence" value="ECO:0007669"/>
    <property type="project" value="TreeGrafter"/>
</dbReference>
<dbReference type="PANTHER" id="PTHR10621:SF0">
    <property type="entry name" value="UV EXCISION REPAIR PROTEIN RAD23"/>
    <property type="match status" value="1"/>
</dbReference>
<comment type="caution">
    <text evidence="4">The sequence shown here is derived from an EMBL/GenBank/DDBJ whole genome shotgun (WGS) entry which is preliminary data.</text>
</comment>
<comment type="similarity">
    <text evidence="1">Belongs to the RAD23 family.</text>
</comment>
<proteinExistence type="inferred from homology"/>
<dbReference type="GO" id="GO:0005829">
    <property type="term" value="C:cytosol"/>
    <property type="evidence" value="ECO:0007669"/>
    <property type="project" value="TreeGrafter"/>
</dbReference>
<feature type="domain" description="Ubiquitin-like" evidence="3">
    <location>
        <begin position="1"/>
        <end position="76"/>
    </location>
</feature>
<evidence type="ECO:0000313" key="5">
    <source>
        <dbReference type="Proteomes" id="UP001162029"/>
    </source>
</evidence>
<dbReference type="Gene3D" id="3.10.20.90">
    <property type="entry name" value="Phosphatidylinositol 3-kinase Catalytic Subunit, Chain A, domain 1"/>
    <property type="match status" value="1"/>
</dbReference>
<evidence type="ECO:0000256" key="1">
    <source>
        <dbReference type="ARBA" id="ARBA00009878"/>
    </source>
</evidence>
<dbReference type="EMBL" id="CANTFM010001373">
    <property type="protein sequence ID" value="CAI5738768.1"/>
    <property type="molecule type" value="Genomic_DNA"/>
</dbReference>
<feature type="region of interest" description="Disordered" evidence="2">
    <location>
        <begin position="75"/>
        <end position="103"/>
    </location>
</feature>